<reference evidence="1" key="1">
    <citation type="submission" date="2020-03" db="EMBL/GenBank/DDBJ databases">
        <title>The deep terrestrial virosphere.</title>
        <authorList>
            <person name="Holmfeldt K."/>
            <person name="Nilsson E."/>
            <person name="Simone D."/>
            <person name="Lopez-Fernandez M."/>
            <person name="Wu X."/>
            <person name="de Brujin I."/>
            <person name="Lundin D."/>
            <person name="Andersson A."/>
            <person name="Bertilsson S."/>
            <person name="Dopson M."/>
        </authorList>
    </citation>
    <scope>NUCLEOTIDE SEQUENCE</scope>
    <source>
        <strain evidence="1">MM415B07464</strain>
    </source>
</reference>
<sequence length="110" mass="12193">MNVYEVIVALSKMPLSANVFHLGDGECRTEINLVWLGKDGDVVTSDFDMVLYSEECRPIGAPSEKEDPYWCSPQNAQQSVQLTAFGARLRARLGNYIIRLGCRLARVGGN</sequence>
<evidence type="ECO:0000313" key="1">
    <source>
        <dbReference type="EMBL" id="QJA96760.1"/>
    </source>
</evidence>
<organism evidence="1">
    <name type="scientific">viral metagenome</name>
    <dbReference type="NCBI Taxonomy" id="1070528"/>
    <lineage>
        <taxon>unclassified sequences</taxon>
        <taxon>metagenomes</taxon>
        <taxon>organismal metagenomes</taxon>
    </lineage>
</organism>
<name>A0A6M3LNX1_9ZZZZ</name>
<dbReference type="EMBL" id="MT143431">
    <property type="protein sequence ID" value="QJA96760.1"/>
    <property type="molecule type" value="Genomic_DNA"/>
</dbReference>
<gene>
    <name evidence="1" type="ORF">MM415B07464_0001</name>
</gene>
<protein>
    <submittedName>
        <fullName evidence="1">Uncharacterized protein</fullName>
    </submittedName>
</protein>
<dbReference type="AlphaFoldDB" id="A0A6M3LNX1"/>
<proteinExistence type="predicted"/>
<accession>A0A6M3LNX1</accession>